<feature type="disulfide bond" evidence="4">
    <location>
        <begin position="188"/>
        <end position="198"/>
    </location>
</feature>
<dbReference type="Gene3D" id="3.10.250.10">
    <property type="entry name" value="SRCR-like domain"/>
    <property type="match status" value="3"/>
</dbReference>
<proteinExistence type="predicted"/>
<dbReference type="Pfam" id="PF00530">
    <property type="entry name" value="SRCR"/>
    <property type="match status" value="3"/>
</dbReference>
<feature type="domain" description="SRCR" evidence="5">
    <location>
        <begin position="121"/>
        <end position="219"/>
    </location>
</feature>
<evidence type="ECO:0000256" key="4">
    <source>
        <dbReference type="PROSITE-ProRule" id="PRU00196"/>
    </source>
</evidence>
<accession>A0A8C2U7N4</accession>
<organism evidence="6 7">
    <name type="scientific">Coturnix japonica</name>
    <name type="common">Japanese quail</name>
    <name type="synonym">Coturnix coturnix japonica</name>
    <dbReference type="NCBI Taxonomy" id="93934"/>
    <lineage>
        <taxon>Eukaryota</taxon>
        <taxon>Metazoa</taxon>
        <taxon>Chordata</taxon>
        <taxon>Craniata</taxon>
        <taxon>Vertebrata</taxon>
        <taxon>Euteleostomi</taxon>
        <taxon>Archelosauria</taxon>
        <taxon>Archosauria</taxon>
        <taxon>Dinosauria</taxon>
        <taxon>Saurischia</taxon>
        <taxon>Theropoda</taxon>
        <taxon>Coelurosauria</taxon>
        <taxon>Aves</taxon>
        <taxon>Neognathae</taxon>
        <taxon>Galloanserae</taxon>
        <taxon>Galliformes</taxon>
        <taxon>Phasianidae</taxon>
        <taxon>Perdicinae</taxon>
        <taxon>Coturnix</taxon>
    </lineage>
</organism>
<reference evidence="6" key="1">
    <citation type="submission" date="2015-11" db="EMBL/GenBank/DDBJ databases">
        <authorList>
            <consortium name="International Coturnix japonica Genome Analysis Consortium"/>
            <person name="Warren W."/>
            <person name="Burt D.W."/>
            <person name="Antin P.B."/>
            <person name="Lanford R."/>
            <person name="Gros J."/>
            <person name="Wilson R.K."/>
        </authorList>
    </citation>
    <scope>NUCLEOTIDE SEQUENCE [LARGE SCALE GENOMIC DNA]</scope>
</reference>
<dbReference type="PRINTS" id="PR00258">
    <property type="entry name" value="SPERACTRCPTR"/>
</dbReference>
<dbReference type="GO" id="GO:0016020">
    <property type="term" value="C:membrane"/>
    <property type="evidence" value="ECO:0007669"/>
    <property type="project" value="InterPro"/>
</dbReference>
<evidence type="ECO:0000256" key="3">
    <source>
        <dbReference type="ARBA" id="ARBA00023157"/>
    </source>
</evidence>
<sequence length="450" mass="46692">LLLLVGSPGLRTCCLSQLRLAGSPRRCAGRVEVYSQGSWGTVCQDTWTLQDANVACAQLGCGRALEAPGSERFGPGTGTLWPGAGHCSGSEDALWHCTAPVQHGCRRGGGAGVVCSGLLDLRLTGESSRCSGHLEVLHEGTWGHVCANDTSPATATAVCRHLGCGTGGSLAAFPAEGSGRAWLSWVSCEEGARSLWRCPSAPWQLQECGPAGITHITCSEELRLVNGGGRCAGRVEVKHEGEWGSVCSYDIGWDMDAAGVVCRQLGCGTVAHTSTYSLFGKGKGRIWLHIRFCDGTEAALQDCFHLGWGKHFCDHEWDVGVICSGKVGWWGLGIMPGHLGRPETMPCGSAGRERVPATLPRQQPVIQLLRCSVGKWGTPNGAGATAPSPATQAAVAGVVSLCSSTVGRAVVDGTSWRCAGAPGVWPRVSVGLVDNGTATVAVPAAGCGVL</sequence>
<dbReference type="AlphaFoldDB" id="A0A8C2U7N4"/>
<dbReference type="FunFam" id="3.10.250.10:FF:000009">
    <property type="entry name" value="WC1"/>
    <property type="match status" value="1"/>
</dbReference>
<feature type="domain" description="SRCR" evidence="5">
    <location>
        <begin position="222"/>
        <end position="324"/>
    </location>
</feature>
<evidence type="ECO:0000313" key="7">
    <source>
        <dbReference type="Proteomes" id="UP000694412"/>
    </source>
</evidence>
<evidence type="ECO:0000313" key="6">
    <source>
        <dbReference type="Ensembl" id="ENSCJPP00005022323.1"/>
    </source>
</evidence>
<keyword evidence="7" id="KW-1185">Reference proteome</keyword>
<dbReference type="FunFam" id="3.10.250.10:FF:000002">
    <property type="entry name" value="Scavenger receptor cysteine-rich type 1 protein M130"/>
    <property type="match status" value="1"/>
</dbReference>
<keyword evidence="3 4" id="KW-1015">Disulfide bond</keyword>
<dbReference type="PROSITE" id="PS50287">
    <property type="entry name" value="SRCR_2"/>
    <property type="match status" value="3"/>
</dbReference>
<dbReference type="InterPro" id="IPR036772">
    <property type="entry name" value="SRCR-like_dom_sf"/>
</dbReference>
<dbReference type="PANTHER" id="PTHR19331:SF487">
    <property type="entry name" value="SOLUBLE SCAVENGER RECEPTOR CYSTEINE-RICH DOMAIN-CONTAINING PROTEIN SSC5D"/>
    <property type="match status" value="1"/>
</dbReference>
<evidence type="ECO:0000256" key="1">
    <source>
        <dbReference type="ARBA" id="ARBA00022729"/>
    </source>
</evidence>
<dbReference type="InterPro" id="IPR001190">
    <property type="entry name" value="SRCR"/>
</dbReference>
<dbReference type="FunFam" id="3.10.250.10:FF:000012">
    <property type="entry name" value="CD163 molecule like 1"/>
    <property type="match status" value="1"/>
</dbReference>
<evidence type="ECO:0000256" key="2">
    <source>
        <dbReference type="ARBA" id="ARBA00022737"/>
    </source>
</evidence>
<feature type="disulfide bond" evidence="4">
    <location>
        <begin position="87"/>
        <end position="97"/>
    </location>
</feature>
<dbReference type="PANTHER" id="PTHR19331">
    <property type="entry name" value="SCAVENGER RECEPTOR DOMAIN-CONTAINING"/>
    <property type="match status" value="1"/>
</dbReference>
<name>A0A8C2U7N4_COTJA</name>
<protein>
    <recommendedName>
        <fullName evidence="5">SRCR domain-containing protein</fullName>
    </recommendedName>
</protein>
<comment type="caution">
    <text evidence="4">Lacks conserved residue(s) required for the propagation of feature annotation.</text>
</comment>
<dbReference type="Proteomes" id="UP000694412">
    <property type="component" value="Chromosome 5"/>
</dbReference>
<reference evidence="6" key="3">
    <citation type="submission" date="2025-09" db="UniProtKB">
        <authorList>
            <consortium name="Ensembl"/>
        </authorList>
    </citation>
    <scope>IDENTIFICATION</scope>
</reference>
<keyword evidence="2" id="KW-0677">Repeat</keyword>
<keyword evidence="1" id="KW-0732">Signal</keyword>
<feature type="domain" description="SRCR" evidence="5">
    <location>
        <begin position="18"/>
        <end position="116"/>
    </location>
</feature>
<feature type="disulfide bond" evidence="4">
    <location>
        <begin position="293"/>
        <end position="303"/>
    </location>
</feature>
<dbReference type="Ensembl" id="ENSCJPT00005030611.1">
    <property type="protein sequence ID" value="ENSCJPP00005022323.1"/>
    <property type="gene ID" value="ENSCJPG00005017810.1"/>
</dbReference>
<feature type="disulfide bond" evidence="4">
    <location>
        <begin position="262"/>
        <end position="323"/>
    </location>
</feature>
<dbReference type="SMART" id="SM00202">
    <property type="entry name" value="SR"/>
    <property type="match status" value="3"/>
</dbReference>
<evidence type="ECO:0000259" key="5">
    <source>
        <dbReference type="PROSITE" id="PS50287"/>
    </source>
</evidence>
<reference evidence="6" key="2">
    <citation type="submission" date="2025-08" db="UniProtKB">
        <authorList>
            <consortium name="Ensembl"/>
        </authorList>
    </citation>
    <scope>IDENTIFICATION</scope>
</reference>
<dbReference type="SUPFAM" id="SSF56487">
    <property type="entry name" value="SRCR-like"/>
    <property type="match status" value="3"/>
</dbReference>
<dbReference type="GeneTree" id="ENSGT00950000183145"/>